<sequence length="222" mass="24728">MDDASLRMRVAFDERIGDSRAELAELLACCGTTTARTGYLAELAARLEVFGSAGEPSSTPILDAGADGLEYFRRHGPEHARRRHRAFDFDTEIGARYDRQRDIPLAELRADAESLESLCSDMLDARRDPWQRVVWQRIGGFADTLRVACDAVERIVFDKADAVHRLAEGIDSYDGDRYEARLAVFDAACRHADADVADVLRRLGDEMAATGTRDLAENRYAT</sequence>
<comment type="caution">
    <text evidence="1">The sequence shown here is derived from an EMBL/GenBank/DDBJ whole genome shotgun (WGS) entry which is preliminary data.</text>
</comment>
<dbReference type="RefSeq" id="WP_184867426.1">
    <property type="nucleotide sequence ID" value="NZ_BAAAWY010000098.1"/>
</dbReference>
<protein>
    <submittedName>
        <fullName evidence="1">Uncharacterized protein</fullName>
    </submittedName>
</protein>
<accession>A0A7W9KND1</accession>
<keyword evidence="2" id="KW-1185">Reference proteome</keyword>
<gene>
    <name evidence="1" type="ORF">BJ998_006858</name>
</gene>
<evidence type="ECO:0000313" key="2">
    <source>
        <dbReference type="Proteomes" id="UP000585638"/>
    </source>
</evidence>
<evidence type="ECO:0000313" key="1">
    <source>
        <dbReference type="EMBL" id="MBB5895662.1"/>
    </source>
</evidence>
<reference evidence="1 2" key="1">
    <citation type="submission" date="2020-08" db="EMBL/GenBank/DDBJ databases">
        <title>Sequencing the genomes of 1000 actinobacteria strains.</title>
        <authorList>
            <person name="Klenk H.-P."/>
        </authorList>
    </citation>
    <scope>NUCLEOTIDE SEQUENCE [LARGE SCALE GENOMIC DNA]</scope>
    <source>
        <strain evidence="1 2">DSM 43851</strain>
    </source>
</reference>
<name>A0A7W9KND1_9PSEU</name>
<dbReference type="EMBL" id="JACHIR010000001">
    <property type="protein sequence ID" value="MBB5895662.1"/>
    <property type="molecule type" value="Genomic_DNA"/>
</dbReference>
<organism evidence="1 2">
    <name type="scientific">Kutzneria kofuensis</name>
    <dbReference type="NCBI Taxonomy" id="103725"/>
    <lineage>
        <taxon>Bacteria</taxon>
        <taxon>Bacillati</taxon>
        <taxon>Actinomycetota</taxon>
        <taxon>Actinomycetes</taxon>
        <taxon>Pseudonocardiales</taxon>
        <taxon>Pseudonocardiaceae</taxon>
        <taxon>Kutzneria</taxon>
    </lineage>
</organism>
<dbReference type="Proteomes" id="UP000585638">
    <property type="component" value="Unassembled WGS sequence"/>
</dbReference>
<proteinExistence type="predicted"/>
<dbReference type="AlphaFoldDB" id="A0A7W9KND1"/>